<dbReference type="InterPro" id="IPR009061">
    <property type="entry name" value="DNA-bd_dom_put_sf"/>
</dbReference>
<dbReference type="Gene3D" id="1.10.1660.10">
    <property type="match status" value="1"/>
</dbReference>
<evidence type="ECO:0000313" key="3">
    <source>
        <dbReference type="EMBL" id="HJC49251.1"/>
    </source>
</evidence>
<accession>A0A9D2PEB1</accession>
<gene>
    <name evidence="3" type="ORF">H9754_01500</name>
</gene>
<dbReference type="Pfam" id="PF13411">
    <property type="entry name" value="MerR_1"/>
    <property type="match status" value="1"/>
</dbReference>
<name>A0A9D2PEB1_9FIRM</name>
<dbReference type="PROSITE" id="PS50937">
    <property type="entry name" value="HTH_MERR_2"/>
    <property type="match status" value="1"/>
</dbReference>
<dbReference type="EMBL" id="DWWD01000009">
    <property type="protein sequence ID" value="HJC49251.1"/>
    <property type="molecule type" value="Genomic_DNA"/>
</dbReference>
<dbReference type="InterPro" id="IPR000551">
    <property type="entry name" value="MerR-type_HTH_dom"/>
</dbReference>
<reference evidence="3" key="2">
    <citation type="submission" date="2021-04" db="EMBL/GenBank/DDBJ databases">
        <authorList>
            <person name="Gilroy R."/>
        </authorList>
    </citation>
    <scope>NUCLEOTIDE SEQUENCE</scope>
    <source>
        <strain evidence="3">ChiSjej3B21-8574</strain>
    </source>
</reference>
<dbReference type="Proteomes" id="UP000823904">
    <property type="component" value="Unassembled WGS sequence"/>
</dbReference>
<dbReference type="SMART" id="SM00422">
    <property type="entry name" value="HTH_MERR"/>
    <property type="match status" value="1"/>
</dbReference>
<proteinExistence type="predicted"/>
<dbReference type="SUPFAM" id="SSF46955">
    <property type="entry name" value="Putative DNA-binding domain"/>
    <property type="match status" value="1"/>
</dbReference>
<evidence type="ECO:0000256" key="1">
    <source>
        <dbReference type="ARBA" id="ARBA00023125"/>
    </source>
</evidence>
<feature type="domain" description="HTH merR-type" evidence="2">
    <location>
        <begin position="1"/>
        <end position="70"/>
    </location>
</feature>
<evidence type="ECO:0000313" key="4">
    <source>
        <dbReference type="Proteomes" id="UP000823904"/>
    </source>
</evidence>
<comment type="caution">
    <text evidence="3">The sequence shown here is derived from an EMBL/GenBank/DDBJ whole genome shotgun (WGS) entry which is preliminary data.</text>
</comment>
<dbReference type="PANTHER" id="PTHR30204:SF96">
    <property type="entry name" value="CHROMOSOME-ANCHORING PROTEIN RACA"/>
    <property type="match status" value="1"/>
</dbReference>
<dbReference type="CDD" id="cd01106">
    <property type="entry name" value="HTH_TipAL-Mta"/>
    <property type="match status" value="1"/>
</dbReference>
<dbReference type="InterPro" id="IPR047057">
    <property type="entry name" value="MerR_fam"/>
</dbReference>
<reference evidence="3" key="1">
    <citation type="journal article" date="2021" name="PeerJ">
        <title>Extensive microbial diversity within the chicken gut microbiome revealed by metagenomics and culture.</title>
        <authorList>
            <person name="Gilroy R."/>
            <person name="Ravi A."/>
            <person name="Getino M."/>
            <person name="Pursley I."/>
            <person name="Horton D.L."/>
            <person name="Alikhan N.F."/>
            <person name="Baker D."/>
            <person name="Gharbi K."/>
            <person name="Hall N."/>
            <person name="Watson M."/>
            <person name="Adriaenssens E.M."/>
            <person name="Foster-Nyarko E."/>
            <person name="Jarju S."/>
            <person name="Secka A."/>
            <person name="Antonio M."/>
            <person name="Oren A."/>
            <person name="Chaudhuri R.R."/>
            <person name="La Ragione R."/>
            <person name="Hildebrand F."/>
            <person name="Pallen M.J."/>
        </authorList>
    </citation>
    <scope>NUCLEOTIDE SEQUENCE</scope>
    <source>
        <strain evidence="3">ChiSjej3B21-8574</strain>
    </source>
</reference>
<organism evidence="3 4">
    <name type="scientific">Candidatus Anaerostipes avistercoris</name>
    <dbReference type="NCBI Taxonomy" id="2838462"/>
    <lineage>
        <taxon>Bacteria</taxon>
        <taxon>Bacillati</taxon>
        <taxon>Bacillota</taxon>
        <taxon>Clostridia</taxon>
        <taxon>Lachnospirales</taxon>
        <taxon>Lachnospiraceae</taxon>
        <taxon>Anaerostipes</taxon>
    </lineage>
</organism>
<protein>
    <submittedName>
        <fullName evidence="3">MerR family transcriptional regulator</fullName>
    </submittedName>
</protein>
<sequence>MKRRISEVSKLAGVSKRTLQYYDDEGVLVAERSGNNHRLYDEEMLEQIWKIIVYKGLGFELKEIRQLLQGFLEEQKEYLELRIENIRSELHQLNEHLELISFVLKHGMPQVPEEGEGKTYVEEMDEWKRKISI</sequence>
<dbReference type="PANTHER" id="PTHR30204">
    <property type="entry name" value="REDOX-CYCLING DRUG-SENSING TRANSCRIPTIONAL ACTIVATOR SOXR"/>
    <property type="match status" value="1"/>
</dbReference>
<evidence type="ECO:0000259" key="2">
    <source>
        <dbReference type="PROSITE" id="PS50937"/>
    </source>
</evidence>
<dbReference type="GO" id="GO:0003677">
    <property type="term" value="F:DNA binding"/>
    <property type="evidence" value="ECO:0007669"/>
    <property type="project" value="UniProtKB-KW"/>
</dbReference>
<keyword evidence="1" id="KW-0238">DNA-binding</keyword>
<dbReference type="AlphaFoldDB" id="A0A9D2PEB1"/>
<dbReference type="GO" id="GO:0003700">
    <property type="term" value="F:DNA-binding transcription factor activity"/>
    <property type="evidence" value="ECO:0007669"/>
    <property type="project" value="InterPro"/>
</dbReference>